<dbReference type="InterPro" id="IPR036921">
    <property type="entry name" value="PurM-like_N_sf"/>
</dbReference>
<accession>A0A644UFK0</accession>
<name>A0A644UFK0_9ZZZZ</name>
<dbReference type="EMBL" id="VSSQ01000110">
    <property type="protein sequence ID" value="MPL77806.1"/>
    <property type="molecule type" value="Genomic_DNA"/>
</dbReference>
<evidence type="ECO:0000313" key="2">
    <source>
        <dbReference type="EMBL" id="MPL77806.1"/>
    </source>
</evidence>
<feature type="domain" description="PurM-like N-terminal" evidence="1">
    <location>
        <begin position="9"/>
        <end position="124"/>
    </location>
</feature>
<dbReference type="Pfam" id="PF00586">
    <property type="entry name" value="AIRS"/>
    <property type="match status" value="1"/>
</dbReference>
<dbReference type="Gene3D" id="3.30.1330.10">
    <property type="entry name" value="PurM-like, N-terminal domain"/>
    <property type="match status" value="1"/>
</dbReference>
<dbReference type="SUPFAM" id="SSF55326">
    <property type="entry name" value="PurM N-terminal domain-like"/>
    <property type="match status" value="1"/>
</dbReference>
<reference evidence="2" key="1">
    <citation type="submission" date="2019-08" db="EMBL/GenBank/DDBJ databases">
        <authorList>
            <person name="Kucharzyk K."/>
            <person name="Murdoch R.W."/>
            <person name="Higgins S."/>
            <person name="Loffler F."/>
        </authorList>
    </citation>
    <scope>NUCLEOTIDE SEQUENCE</scope>
</reference>
<proteinExistence type="predicted"/>
<comment type="caution">
    <text evidence="2">The sequence shown here is derived from an EMBL/GenBank/DDBJ whole genome shotgun (WGS) entry which is preliminary data.</text>
</comment>
<dbReference type="InterPro" id="IPR016188">
    <property type="entry name" value="PurM-like_N"/>
</dbReference>
<organism evidence="2">
    <name type="scientific">bioreactor metagenome</name>
    <dbReference type="NCBI Taxonomy" id="1076179"/>
    <lineage>
        <taxon>unclassified sequences</taxon>
        <taxon>metagenomes</taxon>
        <taxon>ecological metagenomes</taxon>
    </lineage>
</organism>
<sequence>MRALGYQGRDVEVVALNDAQYLVAACDSCGAIGEKELDAVKVPWRVTGRMTARVALLEVLAVGAVPQMLSIAIANEPLPAGEEIMKGVREELKAMNLLSLPAAVSTEKNMPTEQTGLGITVIGLCDQDKLRIGRARPGNSLFCLGLPKVGTEAADPEDPDILQGIHLIQLLNIPGVYDIIPVGSQGIRGEAEALAQAVGARFGEDSQCRLDINKSAGPSTCLIFTAAEDIELGDFGKLPIHKIGRLEEDGGGGLLTENED</sequence>
<gene>
    <name evidence="2" type="ORF">SDC9_23666</name>
</gene>
<dbReference type="AlphaFoldDB" id="A0A644UFK0"/>
<evidence type="ECO:0000259" key="1">
    <source>
        <dbReference type="Pfam" id="PF00586"/>
    </source>
</evidence>
<protein>
    <recommendedName>
        <fullName evidence="1">PurM-like N-terminal domain-containing protein</fullName>
    </recommendedName>
</protein>